<dbReference type="GO" id="GO:0015562">
    <property type="term" value="F:efflux transmembrane transporter activity"/>
    <property type="evidence" value="ECO:0007669"/>
    <property type="project" value="InterPro"/>
</dbReference>
<name>A0A9X2FDP6_9BACT</name>
<comment type="caution">
    <text evidence="7">The sequence shown here is derived from an EMBL/GenBank/DDBJ whole genome shotgun (WGS) entry which is preliminary data.</text>
</comment>
<comment type="subcellular location">
    <subcellularLocation>
        <location evidence="1">Cell outer membrane</location>
    </subcellularLocation>
</comment>
<feature type="region of interest" description="Disordered" evidence="6">
    <location>
        <begin position="674"/>
        <end position="735"/>
    </location>
</feature>
<keyword evidence="8" id="KW-1185">Reference proteome</keyword>
<reference evidence="7" key="1">
    <citation type="submission" date="2022-06" db="EMBL/GenBank/DDBJ databases">
        <title>Aeoliella straminimaris, a novel planctomycete from sediments.</title>
        <authorList>
            <person name="Vitorino I.R."/>
            <person name="Lage O.M."/>
        </authorList>
    </citation>
    <scope>NUCLEOTIDE SEQUENCE</scope>
    <source>
        <strain evidence="7">ICT_H6.2</strain>
    </source>
</reference>
<dbReference type="InterPro" id="IPR051906">
    <property type="entry name" value="TolC-like"/>
</dbReference>
<evidence type="ECO:0000256" key="2">
    <source>
        <dbReference type="ARBA" id="ARBA00022452"/>
    </source>
</evidence>
<gene>
    <name evidence="7" type="ORF">NG895_19860</name>
</gene>
<organism evidence="7 8">
    <name type="scientific">Aeoliella straminimaris</name>
    <dbReference type="NCBI Taxonomy" id="2954799"/>
    <lineage>
        <taxon>Bacteria</taxon>
        <taxon>Pseudomonadati</taxon>
        <taxon>Planctomycetota</taxon>
        <taxon>Planctomycetia</taxon>
        <taxon>Pirellulales</taxon>
        <taxon>Lacipirellulaceae</taxon>
        <taxon>Aeoliella</taxon>
    </lineage>
</organism>
<dbReference type="GO" id="GO:0009279">
    <property type="term" value="C:cell outer membrane"/>
    <property type="evidence" value="ECO:0007669"/>
    <property type="project" value="UniProtKB-SubCell"/>
</dbReference>
<evidence type="ECO:0000256" key="4">
    <source>
        <dbReference type="ARBA" id="ARBA00023136"/>
    </source>
</evidence>
<keyword evidence="2" id="KW-1134">Transmembrane beta strand</keyword>
<accession>A0A9X2FDP6</accession>
<dbReference type="Proteomes" id="UP001155241">
    <property type="component" value="Unassembled WGS sequence"/>
</dbReference>
<protein>
    <submittedName>
        <fullName evidence="7">TolC family protein</fullName>
    </submittedName>
</protein>
<evidence type="ECO:0000313" key="7">
    <source>
        <dbReference type="EMBL" id="MCO6046162.1"/>
    </source>
</evidence>
<evidence type="ECO:0000256" key="5">
    <source>
        <dbReference type="ARBA" id="ARBA00023237"/>
    </source>
</evidence>
<dbReference type="PROSITE" id="PS51257">
    <property type="entry name" value="PROKAR_LIPOPROTEIN"/>
    <property type="match status" value="1"/>
</dbReference>
<evidence type="ECO:0000313" key="8">
    <source>
        <dbReference type="Proteomes" id="UP001155241"/>
    </source>
</evidence>
<evidence type="ECO:0000256" key="6">
    <source>
        <dbReference type="SAM" id="MobiDB-lite"/>
    </source>
</evidence>
<dbReference type="GO" id="GO:1990281">
    <property type="term" value="C:efflux pump complex"/>
    <property type="evidence" value="ECO:0007669"/>
    <property type="project" value="TreeGrafter"/>
</dbReference>
<keyword evidence="4" id="KW-0472">Membrane</keyword>
<dbReference type="PANTHER" id="PTHR30026">
    <property type="entry name" value="OUTER MEMBRANE PROTEIN TOLC"/>
    <property type="match status" value="1"/>
</dbReference>
<evidence type="ECO:0000256" key="1">
    <source>
        <dbReference type="ARBA" id="ARBA00004442"/>
    </source>
</evidence>
<dbReference type="EMBL" id="JAMXLR010000067">
    <property type="protein sequence ID" value="MCO6046162.1"/>
    <property type="molecule type" value="Genomic_DNA"/>
</dbReference>
<proteinExistence type="predicted"/>
<dbReference type="GO" id="GO:0015288">
    <property type="term" value="F:porin activity"/>
    <property type="evidence" value="ECO:0007669"/>
    <property type="project" value="TreeGrafter"/>
</dbReference>
<dbReference type="Gene3D" id="1.20.1600.10">
    <property type="entry name" value="Outer membrane efflux proteins (OEP)"/>
    <property type="match status" value="1"/>
</dbReference>
<sequence>MHRTLRILMSVVLLTTSLVGCRGVREFKACNDKVDGHYELVSAEIEYPAINSCSEAECDAGLESLAPRTISDTDPANYRNITLAEAVRTAFSSNEVLRDVGAAVVRFPDNTVTKFDPAIVETNPATGIEAALSAFDAQWTTSLFSEKNDRQINNEFFGGGTRTLQQNVGSFQTQLSKRAVTGTELSARKIVEFDGNNAPGNQFDDAWTVKVEGEVRHPLLQGSGLQFNRIAGPSQTPGVYDGVVLARVDTDVELADFEVAVRDYVSNVENAYWDLYFAYRDLDARIKARDAALDTWRRVRALFDAGRRGGEAEKEAQAREQYYRFQEEVQNALGGRLFDGTRTGNGSLAGTFRGTGGVLVAERRLRRLLNLPASDGELLRPSDEPVLAPVDFDWDVVSIEAVERRAELRRQRFVVRRRELELIASKNYLLPRLDVVGRYRFRGFGKDLIDNGDGPLPRFDNAYGDLMSGDFQEWQAGFELDVPIGFRRAHTAVRNAELELARSRAILRDQQKGVVYAASNSIAELDRAFVVSQTSYNRLQASREQLAAVTAAFESDKVSLDLLLEAQRRVADSETNYYRTLAEYAVAVKNVHFTKGTLLDYDGVYLAEGAWPAKAYSDAAALERRRGRPRPMSYASSLAPVVTRGAYDQHPGDAGYPTVEPIEAPEELELDPDLPVEEVTPPEPEEPTSVFGPVAELKLMGPLSITDELQSDELPAPPMGDERVAAEPAEGNPFR</sequence>
<dbReference type="SUPFAM" id="SSF56954">
    <property type="entry name" value="Outer membrane efflux proteins (OEP)"/>
    <property type="match status" value="1"/>
</dbReference>
<dbReference type="RefSeq" id="WP_252854277.1">
    <property type="nucleotide sequence ID" value="NZ_JAMXLR010000067.1"/>
</dbReference>
<evidence type="ECO:0000256" key="3">
    <source>
        <dbReference type="ARBA" id="ARBA00022692"/>
    </source>
</evidence>
<keyword evidence="5" id="KW-0998">Cell outer membrane</keyword>
<dbReference type="PANTHER" id="PTHR30026:SF23">
    <property type="entry name" value="TO APRF-PUTATIVE OUTER MEMBRANE EFFLUX PROTEIN OR SECRETED ALKALINE PHOSPHATASE-RELATED"/>
    <property type="match status" value="1"/>
</dbReference>
<keyword evidence="3" id="KW-0812">Transmembrane</keyword>
<dbReference type="AlphaFoldDB" id="A0A9X2FDP6"/>